<dbReference type="Proteomes" id="UP001497482">
    <property type="component" value="Chromosome 13"/>
</dbReference>
<evidence type="ECO:0000313" key="1">
    <source>
        <dbReference type="EMBL" id="CAL1577379.1"/>
    </source>
</evidence>
<accession>A0AAV2JIF1</accession>
<protein>
    <submittedName>
        <fullName evidence="1">Uncharacterized protein</fullName>
    </submittedName>
</protein>
<keyword evidence="2" id="KW-1185">Reference proteome</keyword>
<sequence>MCYMCQPPQTYGVLKRRHDWSLKLQQFFASDYGHQFVRHSNMSPRNKLHLSQDLRVKIKDEELCSSESRIYLI</sequence>
<proteinExistence type="predicted"/>
<reference evidence="1 2" key="1">
    <citation type="submission" date="2024-04" db="EMBL/GenBank/DDBJ databases">
        <authorList>
            <person name="Waldvogel A.-M."/>
            <person name="Schoenle A."/>
        </authorList>
    </citation>
    <scope>NUCLEOTIDE SEQUENCE [LARGE SCALE GENOMIC DNA]</scope>
</reference>
<evidence type="ECO:0000313" key="2">
    <source>
        <dbReference type="Proteomes" id="UP001497482"/>
    </source>
</evidence>
<organism evidence="1 2">
    <name type="scientific">Knipowitschia caucasica</name>
    <name type="common">Caucasian dwarf goby</name>
    <name type="synonym">Pomatoschistus caucasicus</name>
    <dbReference type="NCBI Taxonomy" id="637954"/>
    <lineage>
        <taxon>Eukaryota</taxon>
        <taxon>Metazoa</taxon>
        <taxon>Chordata</taxon>
        <taxon>Craniata</taxon>
        <taxon>Vertebrata</taxon>
        <taxon>Euteleostomi</taxon>
        <taxon>Actinopterygii</taxon>
        <taxon>Neopterygii</taxon>
        <taxon>Teleostei</taxon>
        <taxon>Neoteleostei</taxon>
        <taxon>Acanthomorphata</taxon>
        <taxon>Gobiaria</taxon>
        <taxon>Gobiiformes</taxon>
        <taxon>Gobioidei</taxon>
        <taxon>Gobiidae</taxon>
        <taxon>Gobiinae</taxon>
        <taxon>Knipowitschia</taxon>
    </lineage>
</organism>
<gene>
    <name evidence="1" type="ORF">KC01_LOCUS8736</name>
</gene>
<dbReference type="EMBL" id="OZ035835">
    <property type="protein sequence ID" value="CAL1577379.1"/>
    <property type="molecule type" value="Genomic_DNA"/>
</dbReference>
<name>A0AAV2JIF1_KNICA</name>
<dbReference type="AlphaFoldDB" id="A0AAV2JIF1"/>